<evidence type="ECO:0000256" key="2">
    <source>
        <dbReference type="ARBA" id="ARBA00005992"/>
    </source>
</evidence>
<dbReference type="RefSeq" id="WP_108221407.1">
    <property type="nucleotide sequence ID" value="NZ_CP090021.1"/>
</dbReference>
<dbReference type="Gene3D" id="2.40.440.10">
    <property type="entry name" value="L,D-transpeptidase catalytic domain-like"/>
    <property type="match status" value="1"/>
</dbReference>
<dbReference type="InterPro" id="IPR036365">
    <property type="entry name" value="PGBD-like_sf"/>
</dbReference>
<evidence type="ECO:0000259" key="9">
    <source>
        <dbReference type="PROSITE" id="PS52029"/>
    </source>
</evidence>
<sequence length="534" mass="58441">MSSPHRHKAGFGLALCLAAFLGTGALANPSAPALTPFTRSVAEAAGRSDVISAFYAGRSYRPLWTGPEDAERRQAFLTAIAQASAHGLPVQRYDAAELAARFRAARTEADRGRVEVAMTRALLAWAHDLRGGALEPGKVDPGIKREVQRLDPRSVLTAFEADPRPFLNGLAPRTPEYARLMRARMELEARIAAGGWGPQVPAGKLRPGATGEGVLALRNRLMAMGYLGRSTVAGYDASIEAAVRAFQIDHGLTPDGVVGEGTLAALNVSPETRLESVLVALERERWLASDRGERHIWVNLTDFSARIVEGGKVTFETRSVIGKDSPDQRSPEFSDEMEYMVINPSWHVPRSITTKEYLPLLQRNPNAAAHLKLIDSRGQVVNRGSVNFNAYNARNFPYSMRQPPSDGNALGLVKFMFPNPWNIYLHDTPSKSLFDREVRAFSHGCIRLAQPFDFAYALLARQSDDPEGLFQSHLRTGKETVVRLEEPVPVHLVYSTAWAGPTGRMSYRQDIYGRDGVILEALRAAGVVPGAVQG</sequence>
<comment type="caution">
    <text evidence="10">The sequence shown here is derived from an EMBL/GenBank/DDBJ whole genome shotgun (WGS) entry which is preliminary data.</text>
</comment>
<evidence type="ECO:0000313" key="10">
    <source>
        <dbReference type="EMBL" id="PTR15945.1"/>
    </source>
</evidence>
<evidence type="ECO:0000256" key="8">
    <source>
        <dbReference type="SAM" id="SignalP"/>
    </source>
</evidence>
<protein>
    <submittedName>
        <fullName evidence="10">Murein L,D-transpeptidase YcbB/YkuD</fullName>
    </submittedName>
</protein>
<keyword evidence="11" id="KW-1185">Reference proteome</keyword>
<evidence type="ECO:0000256" key="1">
    <source>
        <dbReference type="ARBA" id="ARBA00004752"/>
    </source>
</evidence>
<keyword evidence="3" id="KW-0808">Transferase</keyword>
<feature type="active site" description="Nucleophile" evidence="7">
    <location>
        <position position="445"/>
    </location>
</feature>
<dbReference type="Pfam" id="PF20142">
    <property type="entry name" value="Scaffold"/>
    <property type="match status" value="1"/>
</dbReference>
<dbReference type="InterPro" id="IPR036366">
    <property type="entry name" value="PGBDSf"/>
</dbReference>
<name>A0A2T5K0J6_9RHOB</name>
<keyword evidence="4 7" id="KW-0133">Cell shape</keyword>
<feature type="chain" id="PRO_5015741988" evidence="8">
    <location>
        <begin position="28"/>
        <end position="534"/>
    </location>
</feature>
<dbReference type="EMBL" id="QAOT01000013">
    <property type="protein sequence ID" value="PTR15945.1"/>
    <property type="molecule type" value="Genomic_DNA"/>
</dbReference>
<evidence type="ECO:0000256" key="3">
    <source>
        <dbReference type="ARBA" id="ARBA00022679"/>
    </source>
</evidence>
<gene>
    <name evidence="10" type="ORF">C8J28_11392</name>
</gene>
<reference evidence="10 11" key="1">
    <citation type="submission" date="2018-04" db="EMBL/GenBank/DDBJ databases">
        <title>Genomic Encyclopedia of Type Strains, Phase III (KMG-III): the genomes of soil and plant-associated and newly described type strains.</title>
        <authorList>
            <person name="Whitman W."/>
        </authorList>
    </citation>
    <scope>NUCLEOTIDE SEQUENCE [LARGE SCALE GENOMIC DNA]</scope>
    <source>
        <strain evidence="10 11">KA25</strain>
    </source>
</reference>
<dbReference type="GO" id="GO:0009252">
    <property type="term" value="P:peptidoglycan biosynthetic process"/>
    <property type="evidence" value="ECO:0007669"/>
    <property type="project" value="UniProtKB-UniPathway"/>
</dbReference>
<dbReference type="InterPro" id="IPR038063">
    <property type="entry name" value="Transpep_catalytic_dom"/>
</dbReference>
<dbReference type="SUPFAM" id="SSF141523">
    <property type="entry name" value="L,D-transpeptidase catalytic domain-like"/>
    <property type="match status" value="1"/>
</dbReference>
<keyword evidence="8" id="KW-0732">Signal</keyword>
<evidence type="ECO:0000256" key="4">
    <source>
        <dbReference type="ARBA" id="ARBA00022960"/>
    </source>
</evidence>
<comment type="pathway">
    <text evidence="1 7">Cell wall biogenesis; peptidoglycan biosynthesis.</text>
</comment>
<dbReference type="InterPro" id="IPR045380">
    <property type="entry name" value="LD_TPept_scaffold_dom"/>
</dbReference>
<comment type="similarity">
    <text evidence="2">Belongs to the YkuD family.</text>
</comment>
<dbReference type="AlphaFoldDB" id="A0A2T5K0J6"/>
<dbReference type="OrthoDB" id="9778545at2"/>
<accession>A0A2T5K0J6</accession>
<feature type="signal peptide" evidence="8">
    <location>
        <begin position="1"/>
        <end position="27"/>
    </location>
</feature>
<dbReference type="GO" id="GO:0016740">
    <property type="term" value="F:transferase activity"/>
    <property type="evidence" value="ECO:0007669"/>
    <property type="project" value="UniProtKB-KW"/>
</dbReference>
<dbReference type="PANTHER" id="PTHR41533:SF2">
    <property type="entry name" value="BLR7131 PROTEIN"/>
    <property type="match status" value="1"/>
</dbReference>
<feature type="domain" description="L,D-TPase catalytic" evidence="9">
    <location>
        <begin position="294"/>
        <end position="470"/>
    </location>
</feature>
<dbReference type="CDD" id="cd16913">
    <property type="entry name" value="YkuD_like"/>
    <property type="match status" value="1"/>
</dbReference>
<dbReference type="PROSITE" id="PS52029">
    <property type="entry name" value="LD_TPASE"/>
    <property type="match status" value="1"/>
</dbReference>
<keyword evidence="5 7" id="KW-0573">Peptidoglycan synthesis</keyword>
<dbReference type="GO" id="GO:0071555">
    <property type="term" value="P:cell wall organization"/>
    <property type="evidence" value="ECO:0007669"/>
    <property type="project" value="UniProtKB-UniRule"/>
</dbReference>
<dbReference type="UniPathway" id="UPA00219"/>
<dbReference type="Pfam" id="PF01471">
    <property type="entry name" value="PG_binding_1"/>
    <property type="match status" value="1"/>
</dbReference>
<dbReference type="GO" id="GO:0008360">
    <property type="term" value="P:regulation of cell shape"/>
    <property type="evidence" value="ECO:0007669"/>
    <property type="project" value="UniProtKB-UniRule"/>
</dbReference>
<dbReference type="InterPro" id="IPR005490">
    <property type="entry name" value="LD_TPept_cat_dom"/>
</dbReference>
<proteinExistence type="inferred from homology"/>
<dbReference type="InterPro" id="IPR052905">
    <property type="entry name" value="LD-transpeptidase_YkuD-like"/>
</dbReference>
<dbReference type="Gene3D" id="1.10.101.10">
    <property type="entry name" value="PGBD-like superfamily/PGBD"/>
    <property type="match status" value="1"/>
</dbReference>
<dbReference type="PANTHER" id="PTHR41533">
    <property type="entry name" value="L,D-TRANSPEPTIDASE HI_1667-RELATED"/>
    <property type="match status" value="1"/>
</dbReference>
<evidence type="ECO:0000256" key="6">
    <source>
        <dbReference type="ARBA" id="ARBA00023316"/>
    </source>
</evidence>
<dbReference type="SUPFAM" id="SSF47090">
    <property type="entry name" value="PGBD-like"/>
    <property type="match status" value="1"/>
</dbReference>
<evidence type="ECO:0000256" key="5">
    <source>
        <dbReference type="ARBA" id="ARBA00022984"/>
    </source>
</evidence>
<dbReference type="InterPro" id="IPR002477">
    <property type="entry name" value="Peptidoglycan-bd-like"/>
</dbReference>
<organism evidence="10 11">
    <name type="scientific">Cereibacter azotoformans</name>
    <dbReference type="NCBI Taxonomy" id="43057"/>
    <lineage>
        <taxon>Bacteria</taxon>
        <taxon>Pseudomonadati</taxon>
        <taxon>Pseudomonadota</taxon>
        <taxon>Alphaproteobacteria</taxon>
        <taxon>Rhodobacterales</taxon>
        <taxon>Paracoccaceae</taxon>
        <taxon>Cereibacter</taxon>
    </lineage>
</organism>
<evidence type="ECO:0000256" key="7">
    <source>
        <dbReference type="PROSITE-ProRule" id="PRU01373"/>
    </source>
</evidence>
<evidence type="ECO:0000313" key="11">
    <source>
        <dbReference type="Proteomes" id="UP000244060"/>
    </source>
</evidence>
<keyword evidence="6 7" id="KW-0961">Cell wall biogenesis/degradation</keyword>
<dbReference type="GO" id="GO:0004180">
    <property type="term" value="F:carboxypeptidase activity"/>
    <property type="evidence" value="ECO:0007669"/>
    <property type="project" value="UniProtKB-ARBA"/>
</dbReference>
<feature type="active site" description="Proton donor/acceptor" evidence="7">
    <location>
        <position position="426"/>
    </location>
</feature>
<dbReference type="Proteomes" id="UP000244060">
    <property type="component" value="Unassembled WGS sequence"/>
</dbReference>
<dbReference type="Pfam" id="PF03734">
    <property type="entry name" value="YkuD"/>
    <property type="match status" value="1"/>
</dbReference>